<name>A0A2K3MW24_TRIPR</name>
<organism evidence="1 2">
    <name type="scientific">Trifolium pratense</name>
    <name type="common">Red clover</name>
    <dbReference type="NCBI Taxonomy" id="57577"/>
    <lineage>
        <taxon>Eukaryota</taxon>
        <taxon>Viridiplantae</taxon>
        <taxon>Streptophyta</taxon>
        <taxon>Embryophyta</taxon>
        <taxon>Tracheophyta</taxon>
        <taxon>Spermatophyta</taxon>
        <taxon>Magnoliopsida</taxon>
        <taxon>eudicotyledons</taxon>
        <taxon>Gunneridae</taxon>
        <taxon>Pentapetalae</taxon>
        <taxon>rosids</taxon>
        <taxon>fabids</taxon>
        <taxon>Fabales</taxon>
        <taxon>Fabaceae</taxon>
        <taxon>Papilionoideae</taxon>
        <taxon>50 kb inversion clade</taxon>
        <taxon>NPAAA clade</taxon>
        <taxon>Hologalegina</taxon>
        <taxon>IRL clade</taxon>
        <taxon>Trifolieae</taxon>
        <taxon>Trifolium</taxon>
    </lineage>
</organism>
<dbReference type="AlphaFoldDB" id="A0A2K3MW24"/>
<sequence>MSCSRFGCVSEIGSENKSNFGSEFQSNDMEDSNGQETLLQVASFAHHCLLSIAFLSGRQKDFASQDDFFVPKLHDGNFASYLSLLAVKRKILKARKIRERSLTMRSLDEVNLIGNSGTYTWEDPFLTFGGNGAYKRTKRFSGNTIDTPIQLKTLYQIELATCSKQMNLRFSLPCHHKLLVSLTTSNTPSLQRFLQVGSGKEVAMEYPNKIPDNYFDDHKCPSYSLEKLDEVCCVYLGSVACSFGAARSCYALYLLLGGVLFCQFSGFFSRGLVFSLSFLRSVLDRGEHLIALNKHYYSMTEWSDSLKRCRSTDDR</sequence>
<evidence type="ECO:0000313" key="2">
    <source>
        <dbReference type="Proteomes" id="UP000236291"/>
    </source>
</evidence>
<protein>
    <submittedName>
        <fullName evidence="1">Uncharacterized protein</fullName>
    </submittedName>
</protein>
<comment type="caution">
    <text evidence="1">The sequence shown here is derived from an EMBL/GenBank/DDBJ whole genome shotgun (WGS) entry which is preliminary data.</text>
</comment>
<dbReference type="Proteomes" id="UP000236291">
    <property type="component" value="Unassembled WGS sequence"/>
</dbReference>
<evidence type="ECO:0000313" key="1">
    <source>
        <dbReference type="EMBL" id="PNX95010.1"/>
    </source>
</evidence>
<proteinExistence type="predicted"/>
<accession>A0A2K3MW24</accession>
<gene>
    <name evidence="1" type="ORF">L195_g018192</name>
</gene>
<reference evidence="1 2" key="1">
    <citation type="journal article" date="2014" name="Am. J. Bot.">
        <title>Genome assembly and annotation for red clover (Trifolium pratense; Fabaceae).</title>
        <authorList>
            <person name="Istvanek J."/>
            <person name="Jaros M."/>
            <person name="Krenek A."/>
            <person name="Repkova J."/>
        </authorList>
    </citation>
    <scope>NUCLEOTIDE SEQUENCE [LARGE SCALE GENOMIC DNA]</scope>
    <source>
        <strain evidence="2">cv. Tatra</strain>
        <tissue evidence="1">Young leaves</tissue>
    </source>
</reference>
<reference evidence="1 2" key="2">
    <citation type="journal article" date="2017" name="Front. Plant Sci.">
        <title>Gene Classification and Mining of Molecular Markers Useful in Red Clover (Trifolium pratense) Breeding.</title>
        <authorList>
            <person name="Istvanek J."/>
            <person name="Dluhosova J."/>
            <person name="Dluhos P."/>
            <person name="Patkova L."/>
            <person name="Nedelnik J."/>
            <person name="Repkova J."/>
        </authorList>
    </citation>
    <scope>NUCLEOTIDE SEQUENCE [LARGE SCALE GENOMIC DNA]</scope>
    <source>
        <strain evidence="2">cv. Tatra</strain>
        <tissue evidence="1">Young leaves</tissue>
    </source>
</reference>
<feature type="non-terminal residue" evidence="1">
    <location>
        <position position="315"/>
    </location>
</feature>
<dbReference type="EMBL" id="ASHM01013039">
    <property type="protein sequence ID" value="PNX95010.1"/>
    <property type="molecule type" value="Genomic_DNA"/>
</dbReference>